<reference evidence="1 2" key="1">
    <citation type="submission" date="2020-04" db="EMBL/GenBank/DDBJ databases">
        <authorList>
            <person name="Hitch T.C.A."/>
            <person name="Wylensek D."/>
            <person name="Clavel T."/>
        </authorList>
    </citation>
    <scope>NUCLEOTIDE SEQUENCE [LARGE SCALE GENOMIC DNA]</scope>
    <source>
        <strain evidence="1 2">WCA-380-WT-3C</strain>
    </source>
</reference>
<sequence length="307" mass="35165">MKKFFLGMLMIYSLIYCMGLKKVFAIETDQSLYKVNLQVTTNGEENNIGGELSTKNNILEGKDGDTIILIPKPRPGYIFNGYKSFRTDDGASTDGLLDINNNMFKLSDKIGNVTIYADFIKEIEDPNVYFKDNFNQVSDLSRFTYSDDVRLDDGSILLSPKNKFSYFDYNLLSDAIEESSSIGYSVGFSLGQTGEIKEYNTIKINFRNNDTVNYFLELTGKKAILKKTINQNNMILSETNFKLDEAIHTYRINVINHSISIEADNRVILNFHDVESNSFDSTKPIFKIEENSLYRSILLDDYRTNYE</sequence>
<accession>A0A7X9RLN3</accession>
<gene>
    <name evidence="1" type="ORF">HF857_11080</name>
</gene>
<dbReference type="EMBL" id="JABAFV010000029">
    <property type="protein sequence ID" value="NME50742.1"/>
    <property type="molecule type" value="Genomic_DNA"/>
</dbReference>
<dbReference type="AlphaFoldDB" id="A0A7X9RLN3"/>
<protein>
    <submittedName>
        <fullName evidence="1">Uncharacterized protein</fullName>
    </submittedName>
</protein>
<dbReference type="RefSeq" id="WP_168931933.1">
    <property type="nucleotide sequence ID" value="NZ_JABAFV010000029.1"/>
</dbReference>
<organism evidence="1 2">
    <name type="scientific">Enterococcus cecorum</name>
    <dbReference type="NCBI Taxonomy" id="44008"/>
    <lineage>
        <taxon>Bacteria</taxon>
        <taxon>Bacillati</taxon>
        <taxon>Bacillota</taxon>
        <taxon>Bacilli</taxon>
        <taxon>Lactobacillales</taxon>
        <taxon>Enterococcaceae</taxon>
        <taxon>Enterococcus</taxon>
    </lineage>
</organism>
<dbReference type="Proteomes" id="UP000588071">
    <property type="component" value="Unassembled WGS sequence"/>
</dbReference>
<proteinExistence type="predicted"/>
<name>A0A7X9RLN3_9ENTE</name>
<evidence type="ECO:0000313" key="2">
    <source>
        <dbReference type="Proteomes" id="UP000588071"/>
    </source>
</evidence>
<comment type="caution">
    <text evidence="1">The sequence shown here is derived from an EMBL/GenBank/DDBJ whole genome shotgun (WGS) entry which is preliminary data.</text>
</comment>
<evidence type="ECO:0000313" key="1">
    <source>
        <dbReference type="EMBL" id="NME50742.1"/>
    </source>
</evidence>